<evidence type="ECO:0000313" key="1">
    <source>
        <dbReference type="EMBL" id="GCA66091.1"/>
    </source>
</evidence>
<dbReference type="GO" id="GO:0016020">
    <property type="term" value="C:membrane"/>
    <property type="evidence" value="ECO:0007669"/>
    <property type="project" value="InterPro"/>
</dbReference>
<dbReference type="InterPro" id="IPR051612">
    <property type="entry name" value="Teichoic_Acid_Biosynth"/>
</dbReference>
<dbReference type="InterPro" id="IPR007554">
    <property type="entry name" value="Glycerophosphate_synth"/>
</dbReference>
<dbReference type="Pfam" id="PF04464">
    <property type="entry name" value="Glyphos_transf"/>
    <property type="match status" value="1"/>
</dbReference>
<dbReference type="SUPFAM" id="SSF53756">
    <property type="entry name" value="UDP-Glycosyltransferase/glycogen phosphorylase"/>
    <property type="match status" value="1"/>
</dbReference>
<dbReference type="AlphaFoldDB" id="A0A391NY84"/>
<comment type="caution">
    <text evidence="1">The sequence shown here is derived from an EMBL/GenBank/DDBJ whole genome shotgun (WGS) entry which is preliminary data.</text>
</comment>
<keyword evidence="2" id="KW-1185">Reference proteome</keyword>
<proteinExistence type="predicted"/>
<dbReference type="Gene3D" id="3.40.50.12580">
    <property type="match status" value="1"/>
</dbReference>
<dbReference type="EMBL" id="BHGK01000001">
    <property type="protein sequence ID" value="GCA66091.1"/>
    <property type="molecule type" value="Genomic_DNA"/>
</dbReference>
<gene>
    <name evidence="1" type="ORF">KGMB01110_05270</name>
</gene>
<dbReference type="PANTHER" id="PTHR37316:SF3">
    <property type="entry name" value="TEICHOIC ACID GLYCEROL-PHOSPHATE TRANSFERASE"/>
    <property type="match status" value="1"/>
</dbReference>
<name>A0A391NY84_9FIRM</name>
<evidence type="ECO:0008006" key="3">
    <source>
        <dbReference type="Google" id="ProtNLM"/>
    </source>
</evidence>
<dbReference type="GO" id="GO:0047355">
    <property type="term" value="F:CDP-glycerol glycerophosphotransferase activity"/>
    <property type="evidence" value="ECO:0007669"/>
    <property type="project" value="InterPro"/>
</dbReference>
<accession>A0A391NY84</accession>
<dbReference type="PANTHER" id="PTHR37316">
    <property type="entry name" value="TEICHOIC ACID GLYCEROL-PHOSPHATE PRIMASE"/>
    <property type="match status" value="1"/>
</dbReference>
<dbReference type="Proteomes" id="UP000265643">
    <property type="component" value="Unassembled WGS sequence"/>
</dbReference>
<reference evidence="2" key="1">
    <citation type="submission" date="2018-09" db="EMBL/GenBank/DDBJ databases">
        <title>Draft Genome Sequence of Mediterraneibacter sp. KCTC 15684.</title>
        <authorList>
            <person name="Kim J.S."/>
            <person name="Han K.I."/>
            <person name="Suh M.K."/>
            <person name="Lee K.C."/>
            <person name="Eom M.K."/>
            <person name="Lee J.H."/>
            <person name="Park S.H."/>
            <person name="Kang S.W."/>
            <person name="Park J.E."/>
            <person name="Oh B.S."/>
            <person name="Yu S.Y."/>
            <person name="Choi S.H."/>
            <person name="Lee D.H."/>
            <person name="Yoon H."/>
            <person name="Kim B."/>
            <person name="Yang S.J."/>
            <person name="Lee J.S."/>
        </authorList>
    </citation>
    <scope>NUCLEOTIDE SEQUENCE [LARGE SCALE GENOMIC DNA]</scope>
    <source>
        <strain evidence="2">KCTC 15684</strain>
    </source>
</reference>
<evidence type="ECO:0000313" key="2">
    <source>
        <dbReference type="Proteomes" id="UP000265643"/>
    </source>
</evidence>
<sequence length="402" mass="48208">MKYLLNQILRLRPRDIPTIFKLLVMWIPGKLYRRRHPDVWVVTEYAENARDNGYWFFKYIRENYPEKEVYYPIKKMASDYTKVAELGNTIEFGGWKHSMLYWAAAKYIGTTKYHGFPDDRICGGFFELKLTRFKYIFLNHGFARGVSGIVSGESTRYDLIIAISELEKKIMVEMNHQDPKKIQAIGFCRHDNLFEKEKEPGLVVVMPTWRRWLDYRHETNKNRIAEIRKDFFQSPYYKEYSRMLNDPEFLEILERENLHLIFYLHGYAQGYAGCFKSPSDRVIIAEKEEYFVQDLLKKAAFLITDYSSVSCDYVYMRKPMVYYQFDAEEFSEKQYAESEYFTYKDQGFGPIATTLKEVEKELLEACRNEFAMKPEYERRTEAFFKYFGNQHCEKTYELVEKL</sequence>
<protein>
    <recommendedName>
        <fullName evidence="3">Teichoic acid biosynthesis protein B</fullName>
    </recommendedName>
</protein>
<organism evidence="1 2">
    <name type="scientific">Mediterraneibacter butyricigenes</name>
    <dbReference type="NCBI Taxonomy" id="2316025"/>
    <lineage>
        <taxon>Bacteria</taxon>
        <taxon>Bacillati</taxon>
        <taxon>Bacillota</taxon>
        <taxon>Clostridia</taxon>
        <taxon>Lachnospirales</taxon>
        <taxon>Lachnospiraceae</taxon>
        <taxon>Mediterraneibacter</taxon>
    </lineage>
</organism>
<dbReference type="InterPro" id="IPR043148">
    <property type="entry name" value="TagF_C"/>
</dbReference>